<dbReference type="EMBL" id="QXGB01000174">
    <property type="protein sequence ID" value="KAE9226410.1"/>
    <property type="molecule type" value="Genomic_DNA"/>
</dbReference>
<dbReference type="GO" id="GO:0005227">
    <property type="term" value="F:calcium-activated cation channel activity"/>
    <property type="evidence" value="ECO:0007669"/>
    <property type="project" value="InterPro"/>
</dbReference>
<evidence type="ECO:0008006" key="15">
    <source>
        <dbReference type="Google" id="ProtNLM"/>
    </source>
</evidence>
<evidence type="ECO:0000313" key="11">
    <source>
        <dbReference type="EMBL" id="KAE9226410.1"/>
    </source>
</evidence>
<dbReference type="Proteomes" id="UP000437068">
    <property type="component" value="Unassembled WGS sequence"/>
</dbReference>
<evidence type="ECO:0000256" key="4">
    <source>
        <dbReference type="ARBA" id="ARBA00022692"/>
    </source>
</evidence>
<dbReference type="EMBL" id="QXGE01000180">
    <property type="protein sequence ID" value="KAE9321236.1"/>
    <property type="molecule type" value="Genomic_DNA"/>
</dbReference>
<feature type="transmembrane region" description="Helical" evidence="8">
    <location>
        <begin position="719"/>
        <end position="741"/>
    </location>
</feature>
<feature type="transmembrane region" description="Helical" evidence="8">
    <location>
        <begin position="257"/>
        <end position="275"/>
    </location>
</feature>
<evidence type="ECO:0000313" key="14">
    <source>
        <dbReference type="Proteomes" id="UP000437068"/>
    </source>
</evidence>
<evidence type="ECO:0000256" key="2">
    <source>
        <dbReference type="ARBA" id="ARBA00007779"/>
    </source>
</evidence>
<dbReference type="InterPro" id="IPR045122">
    <property type="entry name" value="Csc1-like"/>
</dbReference>
<feature type="transmembrane region" description="Helical" evidence="8">
    <location>
        <begin position="672"/>
        <end position="698"/>
    </location>
</feature>
<sequence length="1070" mass="120478">MRAELGVIAFMPRFLVGIVVVTAFLVVGGYGDDVSVVNVPSGITTVMQDGRVELKVDTWVSPNAPPMFVGLTLTDGNGTRMDSLVAPRTLVFTPASNATVREQHKQKFSLFGRVPGRFYLDYSLGGTDVDKYYRLSTDRSVISIAAGGEEGWQGIWIQLLFNLLVFVGGMVFFAWRRVQQVDLPIWRGHQEALFQRSNYDDISPDAFTAKYGELQGSTLKERMKKFYDISCSGDYVSSTCGIPAALIMHFFRDCGHLFAFLSFFSLAAMLPVNYVPGSARGQKGGDMYQATTFSNVPLHSDWYWAHVAYCYLVVFAVLSLLRRQHEVGSALRKRAKHIVGARSIFIQDGLPLDTSHSSLLEALRTAIPPQGSVHEITVLRDLRAVHELLQRRQILSDKLSRILAFDEAYENGTLSYNLLCCPGSVMAPEPLEVAWWHLRCKPGRYVYRHEKVSECCCYCCTCCCPRHSPRAVKVKRGSRSDSQFETIYESLVDDNTVEAYDRTAARRVFALREELDFFPEDALEEFGKRKCMGAAFVIFDSTATRNAFVRNVRGQTCIGRVINTAESFQRQGFRERPLASLRKPEAAMSEQLAPVLRNVILKSAPEPDDVIWQSLAYRPYTLRRAVAFMSRQIATLVLLLLFSTPTAVLMFIKLDSNSDVYRGLNRRNTILLTMVASYLPSLLLIAVNWCLLAFLYHLTMSEPSFSHSRRVKSFLVKGFTYLVVSSVILPSIGVTAVYLALSDIEKTGGRSYIESFLYKVSGTFFISYVCQRAFLGSIVDITRCADTVALQPWVHSRSITSLEVQKALRPNAFSYGHEYALALSVFLVILLGTVITPIITPFGALYFYLKYGTTKYNMLYVLPYSPGRGHIASTAVELTFVCLVVFEVVMSFVFLQVAGRKHFVAMIVLLGATGAVYFSRMSGKDALALVQQGFADLRGDSAGVTEYESISVPKAPGSRRSMIGPRPTDLQDEESLVASYADPYKAALSIFKLLGVNQFHQMTSSRTQLRYAFIKLRRWSQRPLPEPEPKKRRWWHWMKKEKKPAKKTPSEEKGIRAWWRKHHKDKHADL</sequence>
<dbReference type="PANTHER" id="PTHR13018">
    <property type="entry name" value="PROBABLE MEMBRANE PROTEIN DUF221-RELATED"/>
    <property type="match status" value="1"/>
</dbReference>
<feature type="transmembrane region" description="Helical" evidence="8">
    <location>
        <begin position="12"/>
        <end position="31"/>
    </location>
</feature>
<feature type="transmembrane region" description="Helical" evidence="8">
    <location>
        <begin position="870"/>
        <end position="895"/>
    </location>
</feature>
<feature type="region of interest" description="Disordered" evidence="7">
    <location>
        <begin position="1039"/>
        <end position="1070"/>
    </location>
</feature>
<accession>A0A6A4EEL3</accession>
<evidence type="ECO:0000256" key="8">
    <source>
        <dbReference type="SAM" id="Phobius"/>
    </source>
</evidence>
<feature type="transmembrane region" description="Helical" evidence="8">
    <location>
        <begin position="819"/>
        <end position="849"/>
    </location>
</feature>
<dbReference type="InterPro" id="IPR032880">
    <property type="entry name" value="CSC1/OSCA1-like_N"/>
</dbReference>
<keyword evidence="13" id="KW-1185">Reference proteome</keyword>
<dbReference type="InterPro" id="IPR003864">
    <property type="entry name" value="CSC1/OSCA1-like_7TM"/>
</dbReference>
<feature type="compositionally biased region" description="Basic residues" evidence="7">
    <location>
        <begin position="1058"/>
        <end position="1070"/>
    </location>
</feature>
<feature type="transmembrane region" description="Helical" evidence="8">
    <location>
        <begin position="155"/>
        <end position="175"/>
    </location>
</feature>
<protein>
    <recommendedName>
        <fullName evidence="15">CSC1/OSCA1-like 7TM region domain-containing protein</fullName>
    </recommendedName>
</protein>
<evidence type="ECO:0000256" key="6">
    <source>
        <dbReference type="ARBA" id="ARBA00023136"/>
    </source>
</evidence>
<dbReference type="GO" id="GO:0005886">
    <property type="term" value="C:plasma membrane"/>
    <property type="evidence" value="ECO:0007669"/>
    <property type="project" value="TreeGrafter"/>
</dbReference>
<evidence type="ECO:0000313" key="12">
    <source>
        <dbReference type="EMBL" id="KAE9321236.1"/>
    </source>
</evidence>
<organism evidence="12 14">
    <name type="scientific">Phytophthora fragariae</name>
    <dbReference type="NCBI Taxonomy" id="53985"/>
    <lineage>
        <taxon>Eukaryota</taxon>
        <taxon>Sar</taxon>
        <taxon>Stramenopiles</taxon>
        <taxon>Oomycota</taxon>
        <taxon>Peronosporomycetes</taxon>
        <taxon>Peronosporales</taxon>
        <taxon>Peronosporaceae</taxon>
        <taxon>Phytophthora</taxon>
    </lineage>
</organism>
<keyword evidence="4 8" id="KW-0812">Transmembrane</keyword>
<evidence type="ECO:0000259" key="9">
    <source>
        <dbReference type="Pfam" id="PF02714"/>
    </source>
</evidence>
<dbReference type="AlphaFoldDB" id="A0A6A4EEL3"/>
<keyword evidence="6 8" id="KW-0472">Membrane</keyword>
<dbReference type="OrthoDB" id="1689567at2759"/>
<feature type="transmembrane region" description="Helical" evidence="8">
    <location>
        <begin position="302"/>
        <end position="321"/>
    </location>
</feature>
<comment type="subcellular location">
    <subcellularLocation>
        <location evidence="1">Membrane</location>
        <topology evidence="1">Multi-pass membrane protein</topology>
    </subcellularLocation>
</comment>
<evidence type="ECO:0000256" key="1">
    <source>
        <dbReference type="ARBA" id="ARBA00004141"/>
    </source>
</evidence>
<feature type="domain" description="CSC1/OSCA1-like 7TM region" evidence="9">
    <location>
        <begin position="633"/>
        <end position="893"/>
    </location>
</feature>
<comment type="similarity">
    <text evidence="2">Belongs to the CSC1 (TC 1.A.17) family.</text>
</comment>
<keyword evidence="5 8" id="KW-1133">Transmembrane helix</keyword>
<feature type="domain" description="CSC1/OSCA1-like N-terminal transmembrane" evidence="10">
    <location>
        <begin position="219"/>
        <end position="323"/>
    </location>
</feature>
<dbReference type="Pfam" id="PF02714">
    <property type="entry name" value="RSN1_7TM"/>
    <property type="match status" value="1"/>
</dbReference>
<feature type="transmembrane region" description="Helical" evidence="8">
    <location>
        <begin position="633"/>
        <end position="652"/>
    </location>
</feature>
<keyword evidence="3" id="KW-0813">Transport</keyword>
<gene>
    <name evidence="12" type="ORF">PF001_g5018</name>
    <name evidence="11" type="ORF">PF005_g5124</name>
</gene>
<feature type="transmembrane region" description="Helical" evidence="8">
    <location>
        <begin position="901"/>
        <end position="918"/>
    </location>
</feature>
<evidence type="ECO:0000256" key="7">
    <source>
        <dbReference type="SAM" id="MobiDB-lite"/>
    </source>
</evidence>
<evidence type="ECO:0000256" key="3">
    <source>
        <dbReference type="ARBA" id="ARBA00022448"/>
    </source>
</evidence>
<reference evidence="13 14" key="1">
    <citation type="submission" date="2018-08" db="EMBL/GenBank/DDBJ databases">
        <title>Genomic investigation of the strawberry pathogen Phytophthora fragariae indicates pathogenicity is determined by transcriptional variation in three key races.</title>
        <authorList>
            <person name="Adams T.M."/>
            <person name="Armitage A.D."/>
            <person name="Sobczyk M.K."/>
            <person name="Bates H.J."/>
            <person name="Dunwell J.M."/>
            <person name="Nellist C.F."/>
            <person name="Harrison R.J."/>
        </authorList>
    </citation>
    <scope>NUCLEOTIDE SEQUENCE [LARGE SCALE GENOMIC DNA]</scope>
    <source>
        <strain evidence="12 14">A4</strain>
        <strain evidence="11 13">NOV-27</strain>
    </source>
</reference>
<comment type="caution">
    <text evidence="12">The sequence shown here is derived from an EMBL/GenBank/DDBJ whole genome shotgun (WGS) entry which is preliminary data.</text>
</comment>
<evidence type="ECO:0000256" key="5">
    <source>
        <dbReference type="ARBA" id="ARBA00022989"/>
    </source>
</evidence>
<name>A0A6A4EEL3_9STRA</name>
<dbReference type="Pfam" id="PF13967">
    <property type="entry name" value="RSN1_TM"/>
    <property type="match status" value="1"/>
</dbReference>
<dbReference type="PANTHER" id="PTHR13018:SF5">
    <property type="entry name" value="RE44586P"/>
    <property type="match status" value="1"/>
</dbReference>
<dbReference type="Proteomes" id="UP000433483">
    <property type="component" value="Unassembled WGS sequence"/>
</dbReference>
<evidence type="ECO:0000259" key="10">
    <source>
        <dbReference type="Pfam" id="PF13967"/>
    </source>
</evidence>
<evidence type="ECO:0000313" key="13">
    <source>
        <dbReference type="Proteomes" id="UP000433483"/>
    </source>
</evidence>
<proteinExistence type="inferred from homology"/>